<dbReference type="RefSeq" id="WP_091808434.1">
    <property type="nucleotide sequence ID" value="NZ_CP016353.1"/>
</dbReference>
<dbReference type="KEGG" id="pmad:BAY61_18795"/>
<reference evidence="1 2" key="1">
    <citation type="submission" date="2016-10" db="EMBL/GenBank/DDBJ databases">
        <authorList>
            <person name="de Groot N.N."/>
        </authorList>
    </citation>
    <scope>NUCLEOTIDE SEQUENCE [LARGE SCALE GENOMIC DNA]</scope>
    <source>
        <strain evidence="1 2">CGMCC 4.5506</strain>
    </source>
</reference>
<evidence type="ECO:0000313" key="2">
    <source>
        <dbReference type="Proteomes" id="UP000199494"/>
    </source>
</evidence>
<gene>
    <name evidence="1" type="ORF">SAMN05421630_109292</name>
</gene>
<evidence type="ECO:0000313" key="1">
    <source>
        <dbReference type="EMBL" id="SDD53813.1"/>
    </source>
</evidence>
<name>A0A222VS26_9PSEU</name>
<accession>A0A222VS26</accession>
<dbReference type="OrthoDB" id="4523591at2"/>
<sequence length="285" mass="30834">MTGSGVHYESIDQAARHLRMGKRRSVFRPISRSKGRRAAGLIPVFVLFAFVLVLFGSAGLLTSFLGIVVVGVFVLMICAAMAGMTITARDAKGDQELHVFDEGAVIRGPKGRVLPYRWDETQLIRRGVKPAGASDSVARWSYGLVHPVTPPVVLGQTVITAKVIANSEGADLGNLMRVAEFERLDVWGREFEDGILRAHLPWALQELAEGHAVEFGPATALPQGLTFGGGKVMAWDDISALRIEGGFLRVKVRGKFFTSSVQASDVPNFVVLAAVVDRLSAARLR</sequence>
<dbReference type="Pfam" id="PF20226">
    <property type="entry name" value="DUF6585"/>
    <property type="match status" value="1"/>
</dbReference>
<proteinExistence type="predicted"/>
<protein>
    <submittedName>
        <fullName evidence="1">Uncharacterized protein</fullName>
    </submittedName>
</protein>
<dbReference type="Proteomes" id="UP000199494">
    <property type="component" value="Unassembled WGS sequence"/>
</dbReference>
<dbReference type="InterPro" id="IPR046492">
    <property type="entry name" value="DUF6585"/>
</dbReference>
<keyword evidence="2" id="KW-1185">Reference proteome</keyword>
<organism evidence="1 2">
    <name type="scientific">Prauserella marina</name>
    <dbReference type="NCBI Taxonomy" id="530584"/>
    <lineage>
        <taxon>Bacteria</taxon>
        <taxon>Bacillati</taxon>
        <taxon>Actinomycetota</taxon>
        <taxon>Actinomycetes</taxon>
        <taxon>Pseudonocardiales</taxon>
        <taxon>Pseudonocardiaceae</taxon>
        <taxon>Prauserella</taxon>
    </lineage>
</organism>
<dbReference type="EMBL" id="FMZE01000009">
    <property type="protein sequence ID" value="SDD53813.1"/>
    <property type="molecule type" value="Genomic_DNA"/>
</dbReference>
<dbReference type="AlphaFoldDB" id="A0A222VS26"/>
<dbReference type="STRING" id="530584.SAMN05421630_109292"/>